<sequence length="441" mass="48755">MFAGAAKSDPLHGAEWLMRAYLVIEAAQVRRNESEPLRLAALALAGLLGSPNVALQHSALFDAEHAQVDSVTGHILYPFSRSAAADNLSATYEDECIHRHDKRTTKYRSHSVDKIRSGRYVQALQDEESAVQSANSNTLVVMTTHKQVAKLMHSGQVEDQAIDANRALSELPPISHLPGTGRASPASLWFLVPKDQLVEDVPEAQAWRQASRNAIRLQQLHNRLLNICYAHQPDQAPLTTDEVAQVAQLVNVCPHQLEALCAPLPDDDDSEQQHYNANRAFQCFQAAVFEAAHLFQVHQAGSSNGDRTCKQIIERWDVCERLFHELVTWASKGLEVTGWGSGEWTWAGMVIHGAAMWLGPCLQVWLAGPHHSSEDDLQESSLREALQKLAEVYQQKIDCLVTSLGVRSNELQSSKELLPSIGKLLVLRSYGSVSGKPEQPK</sequence>
<dbReference type="Proteomes" id="UP001465755">
    <property type="component" value="Unassembled WGS sequence"/>
</dbReference>
<evidence type="ECO:0000313" key="2">
    <source>
        <dbReference type="Proteomes" id="UP001465755"/>
    </source>
</evidence>
<keyword evidence="2" id="KW-1185">Reference proteome</keyword>
<organism evidence="1 2">
    <name type="scientific">Symbiochloris irregularis</name>
    <dbReference type="NCBI Taxonomy" id="706552"/>
    <lineage>
        <taxon>Eukaryota</taxon>
        <taxon>Viridiplantae</taxon>
        <taxon>Chlorophyta</taxon>
        <taxon>core chlorophytes</taxon>
        <taxon>Trebouxiophyceae</taxon>
        <taxon>Trebouxiales</taxon>
        <taxon>Trebouxiaceae</taxon>
        <taxon>Symbiochloris</taxon>
    </lineage>
</organism>
<dbReference type="AlphaFoldDB" id="A0AAW1NP31"/>
<proteinExistence type="predicted"/>
<accession>A0AAW1NP31</accession>
<gene>
    <name evidence="1" type="ORF">WJX73_004840</name>
</gene>
<name>A0AAW1NP31_9CHLO</name>
<comment type="caution">
    <text evidence="1">The sequence shown here is derived from an EMBL/GenBank/DDBJ whole genome shotgun (WGS) entry which is preliminary data.</text>
</comment>
<protein>
    <submittedName>
        <fullName evidence="1">Uncharacterized protein</fullName>
    </submittedName>
</protein>
<reference evidence="1 2" key="1">
    <citation type="journal article" date="2024" name="Nat. Commun.">
        <title>Phylogenomics reveals the evolutionary origins of lichenization in chlorophyte algae.</title>
        <authorList>
            <person name="Puginier C."/>
            <person name="Libourel C."/>
            <person name="Otte J."/>
            <person name="Skaloud P."/>
            <person name="Haon M."/>
            <person name="Grisel S."/>
            <person name="Petersen M."/>
            <person name="Berrin J.G."/>
            <person name="Delaux P.M."/>
            <person name="Dal Grande F."/>
            <person name="Keller J."/>
        </authorList>
    </citation>
    <scope>NUCLEOTIDE SEQUENCE [LARGE SCALE GENOMIC DNA]</scope>
    <source>
        <strain evidence="1 2">SAG 2036</strain>
    </source>
</reference>
<dbReference type="EMBL" id="JALJOQ010000221">
    <property type="protein sequence ID" value="KAK9788708.1"/>
    <property type="molecule type" value="Genomic_DNA"/>
</dbReference>
<evidence type="ECO:0000313" key="1">
    <source>
        <dbReference type="EMBL" id="KAK9788708.1"/>
    </source>
</evidence>